<sequence length="85" mass="9898">MIRELIGGVYFGKRQEENAAGEAYDTTEYSVEQVQRVARLQEFSLLIANHTRLFIQLIKQMGGYFVFIYTSNQTLGYLFFNIIHP</sequence>
<name>A0A2U1IZP2_SMIAN</name>
<proteinExistence type="predicted"/>
<keyword evidence="2" id="KW-1185">Reference proteome</keyword>
<comment type="caution">
    <text evidence="1">The sequence shown here is derived from an EMBL/GenBank/DDBJ whole genome shotgun (WGS) entry which is preliminary data.</text>
</comment>
<protein>
    <submittedName>
        <fullName evidence="1">Uncharacterized protein</fullName>
    </submittedName>
</protein>
<dbReference type="AlphaFoldDB" id="A0A2U1IZP2"/>
<gene>
    <name evidence="1" type="ORF">BB558_005729</name>
</gene>
<dbReference type="EMBL" id="MBFU01000566">
    <property type="protein sequence ID" value="PVZ98279.1"/>
    <property type="molecule type" value="Genomic_DNA"/>
</dbReference>
<reference evidence="1 2" key="1">
    <citation type="journal article" date="2018" name="MBio">
        <title>Comparative Genomics Reveals the Core Gene Toolbox for the Fungus-Insect Symbiosis.</title>
        <authorList>
            <person name="Wang Y."/>
            <person name="Stata M."/>
            <person name="Wang W."/>
            <person name="Stajich J.E."/>
            <person name="White M.M."/>
            <person name="Moncalvo J.M."/>
        </authorList>
    </citation>
    <scope>NUCLEOTIDE SEQUENCE [LARGE SCALE GENOMIC DNA]</scope>
    <source>
        <strain evidence="1 2">AUS-126-30</strain>
    </source>
</reference>
<evidence type="ECO:0000313" key="1">
    <source>
        <dbReference type="EMBL" id="PVZ98279.1"/>
    </source>
</evidence>
<dbReference type="Proteomes" id="UP000245591">
    <property type="component" value="Unassembled WGS sequence"/>
</dbReference>
<evidence type="ECO:0000313" key="2">
    <source>
        <dbReference type="Proteomes" id="UP000245591"/>
    </source>
</evidence>
<organism evidence="1 2">
    <name type="scientific">Smittium angustum</name>
    <dbReference type="NCBI Taxonomy" id="133377"/>
    <lineage>
        <taxon>Eukaryota</taxon>
        <taxon>Fungi</taxon>
        <taxon>Fungi incertae sedis</taxon>
        <taxon>Zoopagomycota</taxon>
        <taxon>Kickxellomycotina</taxon>
        <taxon>Harpellomycetes</taxon>
        <taxon>Harpellales</taxon>
        <taxon>Legeriomycetaceae</taxon>
        <taxon>Smittium</taxon>
    </lineage>
</organism>
<accession>A0A2U1IZP2</accession>